<comment type="caution">
    <text evidence="2">The sequence shown here is derived from an EMBL/GenBank/DDBJ whole genome shotgun (WGS) entry which is preliminary data.</text>
</comment>
<sequence>MDTLADHLWQRRCDLKLRALTNRFYYQERQRIFESREGMVKIISILGGTVAFTKLMDPLSIQICASLITVSSVMSLVFGFGNKARDSAKRSAEWARLDHDIELGGETNFVETDINQWAARCSEMESSEPAQHPGLFERSYLRACEALGSTPHESRFWRRIRPVILLH</sequence>
<keyword evidence="1" id="KW-0472">Membrane</keyword>
<evidence type="ECO:0000256" key="1">
    <source>
        <dbReference type="SAM" id="Phobius"/>
    </source>
</evidence>
<organism evidence="2 3">
    <name type="scientific">Undibacterium rugosum</name>
    <dbReference type="NCBI Taxonomy" id="2762291"/>
    <lineage>
        <taxon>Bacteria</taxon>
        <taxon>Pseudomonadati</taxon>
        <taxon>Pseudomonadota</taxon>
        <taxon>Betaproteobacteria</taxon>
        <taxon>Burkholderiales</taxon>
        <taxon>Oxalobacteraceae</taxon>
        <taxon>Undibacterium</taxon>
    </lineage>
</organism>
<accession>A0A923KWV7</accession>
<dbReference type="Proteomes" id="UP000612361">
    <property type="component" value="Unassembled WGS sequence"/>
</dbReference>
<keyword evidence="1" id="KW-1133">Transmembrane helix</keyword>
<proteinExistence type="predicted"/>
<protein>
    <submittedName>
        <fullName evidence="2">Uncharacterized protein</fullName>
    </submittedName>
</protein>
<gene>
    <name evidence="2" type="ORF">H8K47_16925</name>
</gene>
<reference evidence="2" key="1">
    <citation type="submission" date="2020-08" db="EMBL/GenBank/DDBJ databases">
        <title>Novel species isolated from subtropical streams in China.</title>
        <authorList>
            <person name="Lu H."/>
        </authorList>
    </citation>
    <scope>NUCLEOTIDE SEQUENCE</scope>
    <source>
        <strain evidence="2">CY7W</strain>
    </source>
</reference>
<keyword evidence="1" id="KW-0812">Transmembrane</keyword>
<dbReference type="AlphaFoldDB" id="A0A923KWV7"/>
<evidence type="ECO:0000313" key="3">
    <source>
        <dbReference type="Proteomes" id="UP000612361"/>
    </source>
</evidence>
<name>A0A923KWV7_9BURK</name>
<dbReference type="RefSeq" id="WP_186882557.1">
    <property type="nucleotide sequence ID" value="NZ_JACOGG010000028.1"/>
</dbReference>
<keyword evidence="3" id="KW-1185">Reference proteome</keyword>
<evidence type="ECO:0000313" key="2">
    <source>
        <dbReference type="EMBL" id="MBC3937042.1"/>
    </source>
</evidence>
<dbReference type="EMBL" id="JACOGG010000028">
    <property type="protein sequence ID" value="MBC3937042.1"/>
    <property type="molecule type" value="Genomic_DNA"/>
</dbReference>
<feature type="transmembrane region" description="Helical" evidence="1">
    <location>
        <begin position="59"/>
        <end position="80"/>
    </location>
</feature>